<feature type="compositionally biased region" description="Gly residues" evidence="18">
    <location>
        <begin position="719"/>
        <end position="736"/>
    </location>
</feature>
<comment type="catalytic activity">
    <reaction evidence="2">
        <text>adenosylcob(III)inamide phosphate + GTP + H(+) = adenosylcob(III)inamide-GDP + diphosphate</text>
        <dbReference type="Rhea" id="RHEA:22712"/>
        <dbReference type="ChEBI" id="CHEBI:15378"/>
        <dbReference type="ChEBI" id="CHEBI:33019"/>
        <dbReference type="ChEBI" id="CHEBI:37565"/>
        <dbReference type="ChEBI" id="CHEBI:58502"/>
        <dbReference type="ChEBI" id="CHEBI:60487"/>
        <dbReference type="EC" id="2.7.7.62"/>
    </reaction>
</comment>
<dbReference type="PANTHER" id="PTHR34848:SF1">
    <property type="entry name" value="BIFUNCTIONAL ADENOSYLCOBALAMIN BIOSYNTHESIS PROTEIN COBU"/>
    <property type="match status" value="1"/>
</dbReference>
<feature type="region of interest" description="Disordered" evidence="18">
    <location>
        <begin position="600"/>
        <end position="736"/>
    </location>
</feature>
<dbReference type="Gene3D" id="3.40.50.10210">
    <property type="match status" value="1"/>
</dbReference>
<evidence type="ECO:0000256" key="10">
    <source>
        <dbReference type="ARBA" id="ARBA00022573"/>
    </source>
</evidence>
<evidence type="ECO:0000313" key="19">
    <source>
        <dbReference type="EMBL" id="TWG23735.1"/>
    </source>
</evidence>
<keyword evidence="13 19" id="KW-0418">Kinase</keyword>
<dbReference type="InterPro" id="IPR036087">
    <property type="entry name" value="Nict_dMeBzImd_PRibTrfase_sf"/>
</dbReference>
<dbReference type="GO" id="GO:0009236">
    <property type="term" value="P:cobalamin biosynthetic process"/>
    <property type="evidence" value="ECO:0007669"/>
    <property type="project" value="UniProtKB-UniPathway"/>
</dbReference>
<dbReference type="GO" id="GO:0005525">
    <property type="term" value="F:GTP binding"/>
    <property type="evidence" value="ECO:0007669"/>
    <property type="project" value="UniProtKB-KW"/>
</dbReference>
<dbReference type="Gene3D" id="3.40.50.300">
    <property type="entry name" value="P-loop containing nucleotide triphosphate hydrolases"/>
    <property type="match status" value="1"/>
</dbReference>
<evidence type="ECO:0000256" key="13">
    <source>
        <dbReference type="ARBA" id="ARBA00022777"/>
    </source>
</evidence>
<dbReference type="SUPFAM" id="SSF52540">
    <property type="entry name" value="P-loop containing nucleoside triphosphate hydrolases"/>
    <property type="match status" value="1"/>
</dbReference>
<dbReference type="InterPro" id="IPR003203">
    <property type="entry name" value="CobU/CobP"/>
</dbReference>
<comment type="pathway">
    <text evidence="6">Cofactor biosynthesis; adenosylcobalamin biosynthesis; adenosylcobalamin from cob(II)yrinate a,c-diamide: step 5/7.</text>
</comment>
<dbReference type="PANTHER" id="PTHR34848">
    <property type="match status" value="1"/>
</dbReference>
<evidence type="ECO:0000313" key="20">
    <source>
        <dbReference type="Proteomes" id="UP000320239"/>
    </source>
</evidence>
<comment type="catalytic activity">
    <reaction evidence="3">
        <text>adenosylcob(III)inamide + GTP = adenosylcob(III)inamide phosphate + GDP + H(+)</text>
        <dbReference type="Rhea" id="RHEA:15765"/>
        <dbReference type="ChEBI" id="CHEBI:2480"/>
        <dbReference type="ChEBI" id="CHEBI:15378"/>
        <dbReference type="ChEBI" id="CHEBI:37565"/>
        <dbReference type="ChEBI" id="CHEBI:58189"/>
        <dbReference type="ChEBI" id="CHEBI:58502"/>
        <dbReference type="EC" id="2.7.1.156"/>
    </reaction>
</comment>
<keyword evidence="12" id="KW-0547">Nucleotide-binding</keyword>
<dbReference type="EMBL" id="VIWY01000002">
    <property type="protein sequence ID" value="TWG23735.1"/>
    <property type="molecule type" value="Genomic_DNA"/>
</dbReference>
<comment type="similarity">
    <text evidence="7">Belongs to the CobU/CobP family.</text>
</comment>
<evidence type="ECO:0000256" key="16">
    <source>
        <dbReference type="ARBA" id="ARBA00029570"/>
    </source>
</evidence>
<proteinExistence type="inferred from homology"/>
<reference evidence="19 20" key="1">
    <citation type="submission" date="2019-06" db="EMBL/GenBank/DDBJ databases">
        <title>Sequencing the genomes of 1000 actinobacteria strains.</title>
        <authorList>
            <person name="Klenk H.-P."/>
        </authorList>
    </citation>
    <scope>NUCLEOTIDE SEQUENCE [LARGE SCALE GENOMIC DNA]</scope>
    <source>
        <strain evidence="19 20">DSM 43866</strain>
    </source>
</reference>
<dbReference type="GO" id="GO:0008939">
    <property type="term" value="F:nicotinate-nucleotide-dimethylbenzimidazole phosphoribosyltransferase activity"/>
    <property type="evidence" value="ECO:0007669"/>
    <property type="project" value="InterPro"/>
</dbReference>
<dbReference type="AlphaFoldDB" id="A0A561WIN6"/>
<evidence type="ECO:0000256" key="1">
    <source>
        <dbReference type="ARBA" id="ARBA00000312"/>
    </source>
</evidence>
<accession>A0A561WIN6</accession>
<dbReference type="GO" id="GO:0005524">
    <property type="term" value="F:ATP binding"/>
    <property type="evidence" value="ECO:0007669"/>
    <property type="project" value="UniProtKB-KW"/>
</dbReference>
<evidence type="ECO:0000256" key="6">
    <source>
        <dbReference type="ARBA" id="ARBA00005159"/>
    </source>
</evidence>
<dbReference type="EC" id="2.7.7.62" evidence="9"/>
<keyword evidence="10" id="KW-0169">Cobalamin biosynthesis</keyword>
<keyword evidence="14" id="KW-0067">ATP-binding</keyword>
<dbReference type="Pfam" id="PF02283">
    <property type="entry name" value="CobU"/>
    <property type="match status" value="1"/>
</dbReference>
<dbReference type="GO" id="GO:0008820">
    <property type="term" value="F:cobinamide phosphate guanylyltransferase activity"/>
    <property type="evidence" value="ECO:0007669"/>
    <property type="project" value="UniProtKB-EC"/>
</dbReference>
<keyword evidence="15" id="KW-0342">GTP-binding</keyword>
<comment type="pathway">
    <text evidence="5">Cofactor biosynthesis; adenosylcobalamin biosynthesis; adenosylcobalamin from cob(II)yrinate a,c-diamide: step 6/7.</text>
</comment>
<evidence type="ECO:0000256" key="14">
    <source>
        <dbReference type="ARBA" id="ARBA00022840"/>
    </source>
</evidence>
<evidence type="ECO:0000256" key="5">
    <source>
        <dbReference type="ARBA" id="ARBA00004692"/>
    </source>
</evidence>
<sequence>MSEDRWNTVLVLGGIRSGKSAFAESLVADAPAVRYVATAVGGEDDPEWLARIEEHQRRRPQSWSTEETGADPARLTELLSEAGPDDTLLVDDLGGWVAAVLDPARQPKDDEADVAALAAAVRSCSARVVLVSPEVGLSLVPVTPVGRAFADALGTTNQALADACDGVALVVAGQPTWLKGGTSVVPAAAPRPRPAVAATPAPPPPPAAPVFVTPPATPGFTDAPAGATVVAPVTVAERAAPDRSGALGESTQTLPLVASGLTRIEPGMDLPLPSSDAGPDARERLGQVDLPGAGLGMLGEAIEFAAATQDTTTPRPWSSVRVVVVAGRHGGGAAAGADPQDAERRIAETERGLGLLGRLAAQAGADIAVLRTPPTAAMEDGPVAEEHAVEAALRQGWQLADEAADAGRDALLLAGIGVGVESAATAVLAATTGAEAAATLPRVLLPGGRFDDHAWMLRCAAIRDALHRIRHEPRGATDILREIGGLDLAVATGLLLGAAARRVPVLLDGPLGIAAGLVARDLAGQTRHWCLLPEAGTLALVKQGADVLGLTPVLQLGLDLGEGANALAALPLLRTATGLAAALPVHPALLADHGDAGLSDDLDDAPVAGSTTPDDPDPSRAAAPHGATDGSRAAQPAPHGDADASRAGQPAPHGDADASRAGQPAPHGDADASRAGQPAAPSGNADRGRAAEPGGTPGGTGIAGANATFGSDAGPVTGSAGGVEGSGAEGGAAGRS</sequence>
<evidence type="ECO:0000256" key="17">
    <source>
        <dbReference type="ARBA" id="ARBA00030571"/>
    </source>
</evidence>
<evidence type="ECO:0000256" key="15">
    <source>
        <dbReference type="ARBA" id="ARBA00023134"/>
    </source>
</evidence>
<evidence type="ECO:0000256" key="8">
    <source>
        <dbReference type="ARBA" id="ARBA00012016"/>
    </source>
</evidence>
<dbReference type="InterPro" id="IPR003200">
    <property type="entry name" value="Nict_dMeBzImd_PRibTrfase"/>
</dbReference>
<evidence type="ECO:0000256" key="2">
    <source>
        <dbReference type="ARBA" id="ARBA00000711"/>
    </source>
</evidence>
<evidence type="ECO:0000256" key="11">
    <source>
        <dbReference type="ARBA" id="ARBA00022679"/>
    </source>
</evidence>
<dbReference type="GO" id="GO:0043752">
    <property type="term" value="F:adenosylcobinamide kinase activity"/>
    <property type="evidence" value="ECO:0007669"/>
    <property type="project" value="UniProtKB-EC"/>
</dbReference>
<dbReference type="RefSeq" id="WP_244940669.1">
    <property type="nucleotide sequence ID" value="NZ_VIWY01000002.1"/>
</dbReference>
<dbReference type="CDD" id="cd00544">
    <property type="entry name" value="CobU"/>
    <property type="match status" value="1"/>
</dbReference>
<evidence type="ECO:0000256" key="12">
    <source>
        <dbReference type="ARBA" id="ARBA00022741"/>
    </source>
</evidence>
<dbReference type="EC" id="2.7.1.156" evidence="8"/>
<dbReference type="SUPFAM" id="SSF52733">
    <property type="entry name" value="Nicotinate mononucleotide:5,6-dimethylbenzimidazole phosphoribosyltransferase (CobT)"/>
    <property type="match status" value="1"/>
</dbReference>
<keyword evidence="19" id="KW-0548">Nucleotidyltransferase</keyword>
<comment type="catalytic activity">
    <reaction evidence="1">
        <text>adenosylcob(III)inamide + ATP = adenosylcob(III)inamide phosphate + ADP + H(+)</text>
        <dbReference type="Rhea" id="RHEA:15769"/>
        <dbReference type="ChEBI" id="CHEBI:2480"/>
        <dbReference type="ChEBI" id="CHEBI:15378"/>
        <dbReference type="ChEBI" id="CHEBI:30616"/>
        <dbReference type="ChEBI" id="CHEBI:58502"/>
        <dbReference type="ChEBI" id="CHEBI:456216"/>
        <dbReference type="EC" id="2.7.1.156"/>
    </reaction>
</comment>
<dbReference type="Pfam" id="PF02277">
    <property type="entry name" value="DBI_PRT"/>
    <property type="match status" value="1"/>
</dbReference>
<organism evidence="19 20">
    <name type="scientific">Actinoplanes teichomyceticus</name>
    <dbReference type="NCBI Taxonomy" id="1867"/>
    <lineage>
        <taxon>Bacteria</taxon>
        <taxon>Bacillati</taxon>
        <taxon>Actinomycetota</taxon>
        <taxon>Actinomycetes</taxon>
        <taxon>Micromonosporales</taxon>
        <taxon>Micromonosporaceae</taxon>
        <taxon>Actinoplanes</taxon>
    </lineage>
</organism>
<evidence type="ECO:0000256" key="4">
    <source>
        <dbReference type="ARBA" id="ARBA00003889"/>
    </source>
</evidence>
<evidence type="ECO:0000256" key="18">
    <source>
        <dbReference type="SAM" id="MobiDB-lite"/>
    </source>
</evidence>
<comment type="caution">
    <text evidence="19">The sequence shown here is derived from an EMBL/GenBank/DDBJ whole genome shotgun (WGS) entry which is preliminary data.</text>
</comment>
<keyword evidence="20" id="KW-1185">Reference proteome</keyword>
<name>A0A561WIN6_ACTTI</name>
<gene>
    <name evidence="19" type="ORF">FHX34_102286</name>
</gene>
<dbReference type="UniPathway" id="UPA00148">
    <property type="reaction ID" value="UER00236"/>
</dbReference>
<evidence type="ECO:0000256" key="3">
    <source>
        <dbReference type="ARBA" id="ARBA00001522"/>
    </source>
</evidence>
<keyword evidence="11 19" id="KW-0808">Transferase</keyword>
<dbReference type="Proteomes" id="UP000320239">
    <property type="component" value="Unassembled WGS sequence"/>
</dbReference>
<protein>
    <recommendedName>
        <fullName evidence="16">Adenosylcobinamide kinase</fullName>
        <ecNumber evidence="8">2.7.1.156</ecNumber>
        <ecNumber evidence="9">2.7.7.62</ecNumber>
    </recommendedName>
    <alternativeName>
        <fullName evidence="17">Adenosylcobinamide-phosphate guanylyltransferase</fullName>
    </alternativeName>
</protein>
<evidence type="ECO:0000256" key="9">
    <source>
        <dbReference type="ARBA" id="ARBA00012523"/>
    </source>
</evidence>
<dbReference type="InterPro" id="IPR027417">
    <property type="entry name" value="P-loop_NTPase"/>
</dbReference>
<evidence type="ECO:0000256" key="7">
    <source>
        <dbReference type="ARBA" id="ARBA00007490"/>
    </source>
</evidence>
<comment type="function">
    <text evidence="4">Catalyzes ATP-dependent phosphorylation of adenosylcobinamide and addition of GMP to adenosylcobinamide phosphate.</text>
</comment>